<gene>
    <name evidence="2" type="ORF">N656DRAFT_829416</name>
</gene>
<dbReference type="SMART" id="SM00248">
    <property type="entry name" value="ANK"/>
    <property type="match status" value="3"/>
</dbReference>
<dbReference type="PROSITE" id="PS50088">
    <property type="entry name" value="ANK_REPEAT"/>
    <property type="match status" value="1"/>
</dbReference>
<evidence type="ECO:0000256" key="1">
    <source>
        <dbReference type="PROSITE-ProRule" id="PRU00023"/>
    </source>
</evidence>
<feature type="repeat" description="ANK" evidence="1">
    <location>
        <begin position="79"/>
        <end position="114"/>
    </location>
</feature>
<accession>A0AAN6TCV8</accession>
<dbReference type="Gene3D" id="1.25.40.20">
    <property type="entry name" value="Ankyrin repeat-containing domain"/>
    <property type="match status" value="1"/>
</dbReference>
<evidence type="ECO:0000313" key="3">
    <source>
        <dbReference type="Proteomes" id="UP001302812"/>
    </source>
</evidence>
<name>A0AAN6TCV8_9PEZI</name>
<dbReference type="InterPro" id="IPR002110">
    <property type="entry name" value="Ankyrin_rpt"/>
</dbReference>
<dbReference type="SUPFAM" id="SSF48403">
    <property type="entry name" value="Ankyrin repeat"/>
    <property type="match status" value="1"/>
</dbReference>
<dbReference type="InterPro" id="IPR036770">
    <property type="entry name" value="Ankyrin_rpt-contain_sf"/>
</dbReference>
<evidence type="ECO:0000313" key="2">
    <source>
        <dbReference type="EMBL" id="KAK4112069.1"/>
    </source>
</evidence>
<reference evidence="2" key="1">
    <citation type="journal article" date="2023" name="Mol. Phylogenet. Evol.">
        <title>Genome-scale phylogeny and comparative genomics of the fungal order Sordariales.</title>
        <authorList>
            <person name="Hensen N."/>
            <person name="Bonometti L."/>
            <person name="Westerberg I."/>
            <person name="Brannstrom I.O."/>
            <person name="Guillou S."/>
            <person name="Cros-Aarteil S."/>
            <person name="Calhoun S."/>
            <person name="Haridas S."/>
            <person name="Kuo A."/>
            <person name="Mondo S."/>
            <person name="Pangilinan J."/>
            <person name="Riley R."/>
            <person name="LaButti K."/>
            <person name="Andreopoulos B."/>
            <person name="Lipzen A."/>
            <person name="Chen C."/>
            <person name="Yan M."/>
            <person name="Daum C."/>
            <person name="Ng V."/>
            <person name="Clum A."/>
            <person name="Steindorff A."/>
            <person name="Ohm R.A."/>
            <person name="Martin F."/>
            <person name="Silar P."/>
            <person name="Natvig D.O."/>
            <person name="Lalanne C."/>
            <person name="Gautier V."/>
            <person name="Ament-Velasquez S.L."/>
            <person name="Kruys A."/>
            <person name="Hutchinson M.I."/>
            <person name="Powell A.J."/>
            <person name="Barry K."/>
            <person name="Miller A.N."/>
            <person name="Grigoriev I.V."/>
            <person name="Debuchy R."/>
            <person name="Gladieux P."/>
            <person name="Hiltunen Thoren M."/>
            <person name="Johannesson H."/>
        </authorList>
    </citation>
    <scope>NUCLEOTIDE SEQUENCE</scope>
    <source>
        <strain evidence="2">CBS 508.74</strain>
    </source>
</reference>
<evidence type="ECO:0008006" key="4">
    <source>
        <dbReference type="Google" id="ProtNLM"/>
    </source>
</evidence>
<dbReference type="PANTHER" id="PTHR34706:SF3">
    <property type="entry name" value="ANKYRIN REPEAT PROTEIN (AFU_ORTHOLOGUE AFUA_7G06200)"/>
    <property type="match status" value="1"/>
</dbReference>
<dbReference type="EMBL" id="MU853343">
    <property type="protein sequence ID" value="KAK4112069.1"/>
    <property type="molecule type" value="Genomic_DNA"/>
</dbReference>
<proteinExistence type="predicted"/>
<dbReference type="GeneID" id="89942706"/>
<reference evidence="2" key="2">
    <citation type="submission" date="2023-05" db="EMBL/GenBank/DDBJ databases">
        <authorList>
            <consortium name="Lawrence Berkeley National Laboratory"/>
            <person name="Steindorff A."/>
            <person name="Hensen N."/>
            <person name="Bonometti L."/>
            <person name="Westerberg I."/>
            <person name="Brannstrom I.O."/>
            <person name="Guillou S."/>
            <person name="Cros-Aarteil S."/>
            <person name="Calhoun S."/>
            <person name="Haridas S."/>
            <person name="Kuo A."/>
            <person name="Mondo S."/>
            <person name="Pangilinan J."/>
            <person name="Riley R."/>
            <person name="Labutti K."/>
            <person name="Andreopoulos B."/>
            <person name="Lipzen A."/>
            <person name="Chen C."/>
            <person name="Yanf M."/>
            <person name="Daum C."/>
            <person name="Ng V."/>
            <person name="Clum A."/>
            <person name="Ohm R."/>
            <person name="Martin F."/>
            <person name="Silar P."/>
            <person name="Natvig D."/>
            <person name="Lalanne C."/>
            <person name="Gautier V."/>
            <person name="Ament-Velasquez S.L."/>
            <person name="Kruys A."/>
            <person name="Hutchinson M.I."/>
            <person name="Powell A.J."/>
            <person name="Barry K."/>
            <person name="Miller A.N."/>
            <person name="Grigoriev I.V."/>
            <person name="Debuchy R."/>
            <person name="Gladieux P."/>
            <person name="Thoren M.H."/>
            <person name="Johannesson H."/>
        </authorList>
    </citation>
    <scope>NUCLEOTIDE SEQUENCE</scope>
    <source>
        <strain evidence="2">CBS 508.74</strain>
    </source>
</reference>
<dbReference type="PANTHER" id="PTHR34706">
    <property type="entry name" value="SLR1338 PROTEIN"/>
    <property type="match status" value="1"/>
</dbReference>
<keyword evidence="3" id="KW-1185">Reference proteome</keyword>
<dbReference type="AlphaFoldDB" id="A0AAN6TCV8"/>
<protein>
    <recommendedName>
        <fullName evidence="4">Ankyrin repeat protein</fullName>
    </recommendedName>
</protein>
<dbReference type="RefSeq" id="XP_064669639.1">
    <property type="nucleotide sequence ID" value="XM_064818580.1"/>
</dbReference>
<sequence length="525" mass="58004">MDTLLNHCMSGTLTPTLLRSQLSSSSNPEPDSKPHLDINAIHPTKGITLLIAAIFKSHPTTVSLLLSTGHANRNTSSRDGVTPLCWATTATLKHHAQIVSLLLNAGADVDGTCETLRNETPFMLTLCESRDTEVIKLLVEAGASFTAPSKKGETVEDVARRVGALGDPGVKAALYPRESRLNLEEVVRVICAVIGIVVAWVNSATVERVIGGGGVVKEMGEVVKKWHGLEGRRDESLEKEMWEKEPRTVEEFRESIDKYVTKTGLDTFFSGANKTFLQTVAEKATDLLNDPMDPLSSPENVRTLIALNGSGSMLQGSRAQAQAALVERIARVATLLVPKEGVHLRFINSSSDDLDNLDVQGVKNKMKALRITKGSYTQIGTGLEEKILRPFVHDPLDNDQELTRPLLVCITTDGYPENPPAIGPLRGRETFDKTVDAIYEFGERLERDERYPRTGVRFLISQIGRDSKAEKFLDALDKDTRLSDVVHVTAEKLDDRWVELRDHERHLEEWLLRTLLAPIVEKGLD</sequence>
<keyword evidence="1" id="KW-0040">ANK repeat</keyword>
<comment type="caution">
    <text evidence="2">The sequence shown here is derived from an EMBL/GenBank/DDBJ whole genome shotgun (WGS) entry which is preliminary data.</text>
</comment>
<organism evidence="2 3">
    <name type="scientific">Canariomyces notabilis</name>
    <dbReference type="NCBI Taxonomy" id="2074819"/>
    <lineage>
        <taxon>Eukaryota</taxon>
        <taxon>Fungi</taxon>
        <taxon>Dikarya</taxon>
        <taxon>Ascomycota</taxon>
        <taxon>Pezizomycotina</taxon>
        <taxon>Sordariomycetes</taxon>
        <taxon>Sordariomycetidae</taxon>
        <taxon>Sordariales</taxon>
        <taxon>Chaetomiaceae</taxon>
        <taxon>Canariomyces</taxon>
    </lineage>
</organism>
<dbReference type="Proteomes" id="UP001302812">
    <property type="component" value="Unassembled WGS sequence"/>
</dbReference>
<dbReference type="Pfam" id="PF12796">
    <property type="entry name" value="Ank_2"/>
    <property type="match status" value="1"/>
</dbReference>